<dbReference type="SMART" id="SM00028">
    <property type="entry name" value="TPR"/>
    <property type="match status" value="3"/>
</dbReference>
<name>A0A919J768_9ACTN</name>
<dbReference type="SUPFAM" id="SSF48452">
    <property type="entry name" value="TPR-like"/>
    <property type="match status" value="1"/>
</dbReference>
<dbReference type="InterPro" id="IPR011717">
    <property type="entry name" value="TPR-4"/>
</dbReference>
<evidence type="ECO:0008006" key="3">
    <source>
        <dbReference type="Google" id="ProtNLM"/>
    </source>
</evidence>
<comment type="caution">
    <text evidence="1">The sequence shown here is derived from an EMBL/GenBank/DDBJ whole genome shotgun (WGS) entry which is preliminary data.</text>
</comment>
<reference evidence="1" key="1">
    <citation type="submission" date="2021-01" db="EMBL/GenBank/DDBJ databases">
        <title>Whole genome shotgun sequence of Actinoplanes ferrugineus NBRC 15555.</title>
        <authorList>
            <person name="Komaki H."/>
            <person name="Tamura T."/>
        </authorList>
    </citation>
    <scope>NUCLEOTIDE SEQUENCE</scope>
    <source>
        <strain evidence="1">NBRC 15555</strain>
    </source>
</reference>
<dbReference type="Gene3D" id="1.25.40.10">
    <property type="entry name" value="Tetratricopeptide repeat domain"/>
    <property type="match status" value="1"/>
</dbReference>
<dbReference type="GO" id="GO:0042802">
    <property type="term" value="F:identical protein binding"/>
    <property type="evidence" value="ECO:0007669"/>
    <property type="project" value="InterPro"/>
</dbReference>
<organism evidence="1 2">
    <name type="scientific">Paractinoplanes ferrugineus</name>
    <dbReference type="NCBI Taxonomy" id="113564"/>
    <lineage>
        <taxon>Bacteria</taxon>
        <taxon>Bacillati</taxon>
        <taxon>Actinomycetota</taxon>
        <taxon>Actinomycetes</taxon>
        <taxon>Micromonosporales</taxon>
        <taxon>Micromonosporaceae</taxon>
        <taxon>Paractinoplanes</taxon>
    </lineage>
</organism>
<dbReference type="Pfam" id="PF13432">
    <property type="entry name" value="TPR_16"/>
    <property type="match status" value="1"/>
</dbReference>
<dbReference type="InterPro" id="IPR011990">
    <property type="entry name" value="TPR-like_helical_dom_sf"/>
</dbReference>
<dbReference type="Proteomes" id="UP000598174">
    <property type="component" value="Unassembled WGS sequence"/>
</dbReference>
<dbReference type="Pfam" id="PF13181">
    <property type="entry name" value="TPR_8"/>
    <property type="match status" value="1"/>
</dbReference>
<protein>
    <recommendedName>
        <fullName evidence="3">Tetratricopeptide repeat protein</fullName>
    </recommendedName>
</protein>
<accession>A0A919J768</accession>
<gene>
    <name evidence="1" type="ORF">Afe05nite_76150</name>
</gene>
<evidence type="ECO:0000313" key="2">
    <source>
        <dbReference type="Proteomes" id="UP000598174"/>
    </source>
</evidence>
<dbReference type="RefSeq" id="WP_203822119.1">
    <property type="nucleotide sequence ID" value="NZ_BAAABP010000034.1"/>
</dbReference>
<sequence>MMNQEQLDDRLGESAALIAAGDFTRARTLLVEITSIFPGSAEAWKSLGVAAEKLGDPLVAERHLKHSLELDEADGDAWSVLGGLYFYDLGRHEDALRCFRAGLAIDPADTYPLMNYLTVEAVRSGGDSLLRDHGVALKESETRCIDQIEQGVNLPWCHFDLGQALFFQGRHEECRSVLQAAFGHAGSWQVTSASLPYERLSGTAEFAAPARAVLALFAAARPAETTT</sequence>
<evidence type="ECO:0000313" key="1">
    <source>
        <dbReference type="EMBL" id="GIE15775.1"/>
    </source>
</evidence>
<dbReference type="InterPro" id="IPR019734">
    <property type="entry name" value="TPR_rpt"/>
</dbReference>
<keyword evidence="2" id="KW-1185">Reference proteome</keyword>
<dbReference type="AlphaFoldDB" id="A0A919J768"/>
<dbReference type="Pfam" id="PF07721">
    <property type="entry name" value="TPR_4"/>
    <property type="match status" value="1"/>
</dbReference>
<dbReference type="EMBL" id="BOMM01000071">
    <property type="protein sequence ID" value="GIE15775.1"/>
    <property type="molecule type" value="Genomic_DNA"/>
</dbReference>
<proteinExistence type="predicted"/>